<dbReference type="Pfam" id="PF11964">
    <property type="entry name" value="SpoIIAA-like"/>
    <property type="match status" value="1"/>
</dbReference>
<dbReference type="SUPFAM" id="SSF52091">
    <property type="entry name" value="SpoIIaa-like"/>
    <property type="match status" value="1"/>
</dbReference>
<dbReference type="Gene3D" id="3.40.50.10600">
    <property type="entry name" value="SpoIIaa-like domains"/>
    <property type="match status" value="1"/>
</dbReference>
<dbReference type="InterPro" id="IPR036513">
    <property type="entry name" value="STAS_dom_sf"/>
</dbReference>
<protein>
    <submittedName>
        <fullName evidence="1">STAS/SEC14 domain-containing protein</fullName>
    </submittedName>
</protein>
<dbReference type="InterPro" id="IPR038396">
    <property type="entry name" value="SpoIIAA-like_sf"/>
</dbReference>
<evidence type="ECO:0000313" key="1">
    <source>
        <dbReference type="EMBL" id="PWG03814.1"/>
    </source>
</evidence>
<gene>
    <name evidence="1" type="ORF">DF286_03235</name>
</gene>
<keyword evidence="2" id="KW-1185">Reference proteome</keyword>
<sequence length="122" mass="14005">MTIEQRPDGILHIVADGQLTTEEYVDFVPRFERLADQPRPVLIELGPGFTGWTLGALWRDLQFDVEHRKQFGRIAIVGDKEWEKWGTEASAPLFPAEMRFFEKAGASDAEAWLHNAPREERP</sequence>
<accession>A0A2U2J654</accession>
<dbReference type="EMBL" id="QFFF01000001">
    <property type="protein sequence ID" value="PWG03814.1"/>
    <property type="molecule type" value="Genomic_DNA"/>
</dbReference>
<name>A0A2U2J654_9SPHN</name>
<comment type="caution">
    <text evidence="1">The sequence shown here is derived from an EMBL/GenBank/DDBJ whole genome shotgun (WGS) entry which is preliminary data.</text>
</comment>
<reference evidence="1 2" key="1">
    <citation type="submission" date="2018-05" db="EMBL/GenBank/DDBJ databases">
        <title>Genome of Sphingosinicella humi QZX222.</title>
        <authorList>
            <person name="Qiao Z."/>
            <person name="Wang G."/>
        </authorList>
    </citation>
    <scope>NUCLEOTIDE SEQUENCE [LARGE SCALE GENOMIC DNA]</scope>
    <source>
        <strain evidence="1 2">QZX222</strain>
    </source>
</reference>
<organism evidence="1 2">
    <name type="scientific">Allosphingosinicella humi</name>
    <dbReference type="NCBI Taxonomy" id="2068657"/>
    <lineage>
        <taxon>Bacteria</taxon>
        <taxon>Pseudomonadati</taxon>
        <taxon>Pseudomonadota</taxon>
        <taxon>Alphaproteobacteria</taxon>
        <taxon>Sphingomonadales</taxon>
        <taxon>Sphingomonadaceae</taxon>
        <taxon>Allosphingosinicella</taxon>
    </lineage>
</organism>
<proteinExistence type="predicted"/>
<dbReference type="Proteomes" id="UP000245916">
    <property type="component" value="Unassembled WGS sequence"/>
</dbReference>
<dbReference type="OrthoDB" id="555504at2"/>
<evidence type="ECO:0000313" key="2">
    <source>
        <dbReference type="Proteomes" id="UP000245916"/>
    </source>
</evidence>
<dbReference type="AlphaFoldDB" id="A0A2U2J654"/>
<dbReference type="InterPro" id="IPR021866">
    <property type="entry name" value="SpoIIAA-like"/>
</dbReference>